<organism evidence="6 7">
    <name type="scientific">Salmo trutta</name>
    <name type="common">Brown trout</name>
    <dbReference type="NCBI Taxonomy" id="8032"/>
    <lineage>
        <taxon>Eukaryota</taxon>
        <taxon>Metazoa</taxon>
        <taxon>Chordata</taxon>
        <taxon>Craniata</taxon>
        <taxon>Vertebrata</taxon>
        <taxon>Euteleostomi</taxon>
        <taxon>Actinopterygii</taxon>
        <taxon>Neopterygii</taxon>
        <taxon>Teleostei</taxon>
        <taxon>Protacanthopterygii</taxon>
        <taxon>Salmoniformes</taxon>
        <taxon>Salmonidae</taxon>
        <taxon>Salmoninae</taxon>
        <taxon>Salmo</taxon>
    </lineage>
</organism>
<dbReference type="Pfam" id="PF22956">
    <property type="entry name" value="VPS15-like_hel"/>
    <property type="match status" value="1"/>
</dbReference>
<dbReference type="InterPro" id="IPR011989">
    <property type="entry name" value="ARM-like"/>
</dbReference>
<dbReference type="Proteomes" id="UP000472277">
    <property type="component" value="Chromosome 16"/>
</dbReference>
<dbReference type="SUPFAM" id="SSF48371">
    <property type="entry name" value="ARM repeat"/>
    <property type="match status" value="1"/>
</dbReference>
<evidence type="ECO:0000313" key="6">
    <source>
        <dbReference type="Ensembl" id="ENSSTUP00000059880.1"/>
    </source>
</evidence>
<dbReference type="FunFam" id="1.25.10.10:FF:000179">
    <property type="entry name" value="Serine/threonine-protein phosphatase 4 regulatory subunit 1"/>
    <property type="match status" value="1"/>
</dbReference>
<dbReference type="GeneTree" id="ENSGT00950000183066"/>
<dbReference type="GO" id="GO:0005737">
    <property type="term" value="C:cytoplasm"/>
    <property type="evidence" value="ECO:0007669"/>
    <property type="project" value="TreeGrafter"/>
</dbReference>
<evidence type="ECO:0000259" key="5">
    <source>
        <dbReference type="Pfam" id="PF22956"/>
    </source>
</evidence>
<reference evidence="6" key="1">
    <citation type="submission" date="2025-08" db="UniProtKB">
        <authorList>
            <consortium name="Ensembl"/>
        </authorList>
    </citation>
    <scope>IDENTIFICATION</scope>
</reference>
<feature type="domain" description="Putative WW-binding" evidence="4">
    <location>
        <begin position="416"/>
        <end position="453"/>
    </location>
</feature>
<feature type="region of interest" description="Disordered" evidence="3">
    <location>
        <begin position="346"/>
        <end position="410"/>
    </location>
</feature>
<feature type="domain" description="Phosphatase 2A Regulatory Subunit A helical" evidence="5">
    <location>
        <begin position="89"/>
        <end position="317"/>
    </location>
</feature>
<dbReference type="InterPro" id="IPR016024">
    <property type="entry name" value="ARM-type_fold"/>
</dbReference>
<feature type="compositionally biased region" description="Polar residues" evidence="3">
    <location>
        <begin position="384"/>
        <end position="395"/>
    </location>
</feature>
<feature type="repeat" description="HEAT" evidence="2">
    <location>
        <begin position="289"/>
        <end position="327"/>
    </location>
</feature>
<sequence>MAGLSLYFEDGHDDLDDFGFDDYGSECDGIRITAFLDAGQDNLTPLGRLEKYAFSENVFNRQIVARGLLDVLREFSDNENDFISVMETVARMSEDGEPTVRAELMEQVPNIAMFLHESQPNFPAAFSRYLVPIVVHYLTDPNNQVRKTSQAALLVLLEQGLICKGDMETKVCPVLLDLTEPSSDDDYKIEAVAIMCKLVTMLSKETVEQLLQRFCELCSDARLFQVRKVCAANFGEFCSIVGRDATEKLLMSKFFDLCSDSLWGIRKACADCFMIVSNSTSPEVRRTKLSPLFSSLISDQSRWVRQAAFQSLGRFISTFANPSTTGLYFKEDGTLLEVPSNSPLCIESSNGPTVRPSHTPINQDGRSTPSLESMSRGDSDSRHTPPQNQQEGQARNNNNLPPTNNKNKETAQTDQNFNSFLYWRPPLADISQELEMLKGQGPRTEGEKKEVVVEDRKMSSLEPATCTQIQKVLDCLQPHMDDPDNVIPQQLLDQYLSMTDPAQAQTVDTEIAKHCAFSLPGVALTLGRQNWHCLKDTYETLATDVQWKVRRTLAFSIHDLALILGDQLTAADLVPIFNGFLKDLDEVRIGVLKHLYDFLKLLHAENRREYLYQLQEFMVTDNSRNWRFRYQLAEQLILIMELYSHDDVYNYLRQIALTLCSDKVSEVRWISYQLVARELGLNFINELIVRFCHCPKWVGRQAFAFICQAIVEEDCMPMDQFAQHLLPSLLSLSLDPVANVRVLVAKAMRQSSTFLFRAGFNLNVTTHQHGIVY</sequence>
<dbReference type="InterPro" id="IPR033461">
    <property type="entry name" value="WRNPLPNID"/>
</dbReference>
<feature type="compositionally biased region" description="Polar residues" evidence="3">
    <location>
        <begin position="359"/>
        <end position="373"/>
    </location>
</feature>
<dbReference type="AlphaFoldDB" id="A0A674ALD8"/>
<proteinExistence type="predicted"/>
<gene>
    <name evidence="6" type="primary">LOC115150075</name>
</gene>
<dbReference type="PANTHER" id="PTHR10648">
    <property type="entry name" value="SERINE/THREONINE-PROTEIN PHOSPHATASE PP2A 65 KDA REGULATORY SUBUNIT"/>
    <property type="match status" value="1"/>
</dbReference>
<dbReference type="InterPro" id="IPR021133">
    <property type="entry name" value="HEAT_type_2"/>
</dbReference>
<dbReference type="InterPro" id="IPR051023">
    <property type="entry name" value="PP2A_Regulatory_Subunit_A"/>
</dbReference>
<dbReference type="Pfam" id="PF15017">
    <property type="entry name" value="WRNPLPNID"/>
    <property type="match status" value="1"/>
</dbReference>
<dbReference type="Gene3D" id="1.25.10.10">
    <property type="entry name" value="Leucine-rich Repeat Variant"/>
    <property type="match status" value="3"/>
</dbReference>
<dbReference type="InterPro" id="IPR055231">
    <property type="entry name" value="2AA_helical"/>
</dbReference>
<evidence type="ECO:0000256" key="3">
    <source>
        <dbReference type="SAM" id="MobiDB-lite"/>
    </source>
</evidence>
<dbReference type="GO" id="GO:0019888">
    <property type="term" value="F:protein phosphatase regulator activity"/>
    <property type="evidence" value="ECO:0007669"/>
    <property type="project" value="TreeGrafter"/>
</dbReference>
<dbReference type="FunFam" id="1.25.10.10:FF:000352">
    <property type="entry name" value="Serine/threonine-protein phosphatase 4 regulatory subunit 1-like"/>
    <property type="match status" value="1"/>
</dbReference>
<evidence type="ECO:0000256" key="1">
    <source>
        <dbReference type="ARBA" id="ARBA00022737"/>
    </source>
</evidence>
<protein>
    <submittedName>
        <fullName evidence="6">Serine/threonine-protein phosphatase 4 regulatory subunit 1-like</fullName>
    </submittedName>
</protein>
<dbReference type="PANTHER" id="PTHR10648:SF7">
    <property type="entry name" value="WW-BINDING DOMAIN-CONTAINING PROTEIN-RELATED"/>
    <property type="match status" value="1"/>
</dbReference>
<evidence type="ECO:0000313" key="7">
    <source>
        <dbReference type="Proteomes" id="UP000472277"/>
    </source>
</evidence>
<dbReference type="PROSITE" id="PS50077">
    <property type="entry name" value="HEAT_REPEAT"/>
    <property type="match status" value="1"/>
</dbReference>
<accession>A0A674ALD8</accession>
<keyword evidence="7" id="KW-1185">Reference proteome</keyword>
<evidence type="ECO:0000256" key="2">
    <source>
        <dbReference type="PROSITE-ProRule" id="PRU00103"/>
    </source>
</evidence>
<name>A0A674ALD8_SALTR</name>
<feature type="compositionally biased region" description="Low complexity" evidence="3">
    <location>
        <begin position="396"/>
        <end position="405"/>
    </location>
</feature>
<reference evidence="6" key="2">
    <citation type="submission" date="2025-09" db="UniProtKB">
        <authorList>
            <consortium name="Ensembl"/>
        </authorList>
    </citation>
    <scope>IDENTIFICATION</scope>
</reference>
<evidence type="ECO:0000259" key="4">
    <source>
        <dbReference type="Pfam" id="PF15017"/>
    </source>
</evidence>
<dbReference type="Ensembl" id="ENSSTUT00000063020.1">
    <property type="protein sequence ID" value="ENSSTUP00000059880.1"/>
    <property type="gene ID" value="ENSSTUG00000025595.1"/>
</dbReference>
<keyword evidence="1" id="KW-0677">Repeat</keyword>